<dbReference type="Gene3D" id="3.40.50.720">
    <property type="entry name" value="NAD(P)-binding Rossmann-like Domain"/>
    <property type="match status" value="1"/>
</dbReference>
<dbReference type="InterPro" id="IPR002328">
    <property type="entry name" value="ADH_Zn_CS"/>
</dbReference>
<dbReference type="InterPro" id="IPR045306">
    <property type="entry name" value="SDH-like"/>
</dbReference>
<keyword evidence="9" id="KW-1185">Reference proteome</keyword>
<dbReference type="GO" id="GO:0006062">
    <property type="term" value="P:sorbitol catabolic process"/>
    <property type="evidence" value="ECO:0007669"/>
    <property type="project" value="TreeGrafter"/>
</dbReference>
<feature type="domain" description="Enoyl reductase (ER)" evidence="7">
    <location>
        <begin position="14"/>
        <end position="368"/>
    </location>
</feature>
<keyword evidence="3 6" id="KW-0479">Metal-binding</keyword>
<name>A0A068RIM8_9FUNG</name>
<sequence length="376" mass="41026">MVYQENLAAVLYDKHDLRMEPVSIDAPQRGEVQVNIRATGICGSDLHYYHDGGLGSMLMTPDKPMILGHEAAGIITQIGEDVNDLKVGDRVAIEPGEGCQSCCYCKEGRYNLCGQMKFRGSLRRGPNHGTLRRYACFPAYLCHKIPDSMSYQDGALIEPLAVAVHAVSIRTQVRPGSTVAVLGAGPVGLLTAATAYAMGAGTCIIMDINASRLEFASRYLPGIETLQLPIKPREQDLFEWSTTQASSIIQSTSLVDKKEEDQVDIVYECTGVESCISLSMFLARRGGKVMLIGMGNKGCTLMPTDILTTREVDVFGNFRYANSYPKAIELVGSKKIQLQGLVTHQFRLENAVDAFKHALAASDGTIKVEIGDFDFE</sequence>
<comment type="caution">
    <text evidence="8">The sequence shown here is derived from an EMBL/GenBank/DDBJ whole genome shotgun (WGS) entry which is preliminary data.</text>
</comment>
<dbReference type="EMBL" id="CBTN010000003">
    <property type="protein sequence ID" value="CDH49492.1"/>
    <property type="molecule type" value="Genomic_DNA"/>
</dbReference>
<dbReference type="STRING" id="1263082.A0A068RIM8"/>
<dbReference type="AlphaFoldDB" id="A0A068RIM8"/>
<dbReference type="CDD" id="cd05285">
    <property type="entry name" value="sorbitol_DH"/>
    <property type="match status" value="1"/>
</dbReference>
<accession>A0A068RIM8</accession>
<organism evidence="8 9">
    <name type="scientific">Lichtheimia corymbifera JMRC:FSU:9682</name>
    <dbReference type="NCBI Taxonomy" id="1263082"/>
    <lineage>
        <taxon>Eukaryota</taxon>
        <taxon>Fungi</taxon>
        <taxon>Fungi incertae sedis</taxon>
        <taxon>Mucoromycota</taxon>
        <taxon>Mucoromycotina</taxon>
        <taxon>Mucoromycetes</taxon>
        <taxon>Mucorales</taxon>
        <taxon>Lichtheimiaceae</taxon>
        <taxon>Lichtheimia</taxon>
    </lineage>
</organism>
<dbReference type="PANTHER" id="PTHR43161:SF9">
    <property type="entry name" value="SORBITOL DEHYDROGENASE"/>
    <property type="match status" value="1"/>
</dbReference>
<keyword evidence="4 6" id="KW-0862">Zinc</keyword>
<dbReference type="InterPro" id="IPR020843">
    <property type="entry name" value="ER"/>
</dbReference>
<dbReference type="Proteomes" id="UP000027586">
    <property type="component" value="Unassembled WGS sequence"/>
</dbReference>
<dbReference type="SUPFAM" id="SSF51735">
    <property type="entry name" value="NAD(P)-binding Rossmann-fold domains"/>
    <property type="match status" value="1"/>
</dbReference>
<dbReference type="GO" id="GO:0008270">
    <property type="term" value="F:zinc ion binding"/>
    <property type="evidence" value="ECO:0007669"/>
    <property type="project" value="InterPro"/>
</dbReference>
<evidence type="ECO:0000259" key="7">
    <source>
        <dbReference type="SMART" id="SM00829"/>
    </source>
</evidence>
<dbReference type="OrthoDB" id="2148442at2759"/>
<dbReference type="InterPro" id="IPR013149">
    <property type="entry name" value="ADH-like_C"/>
</dbReference>
<keyword evidence="5" id="KW-0560">Oxidoreductase</keyword>
<dbReference type="InterPro" id="IPR013154">
    <property type="entry name" value="ADH-like_N"/>
</dbReference>
<dbReference type="InterPro" id="IPR036291">
    <property type="entry name" value="NAD(P)-bd_dom_sf"/>
</dbReference>
<dbReference type="SUPFAM" id="SSF50129">
    <property type="entry name" value="GroES-like"/>
    <property type="match status" value="1"/>
</dbReference>
<dbReference type="SMART" id="SM00829">
    <property type="entry name" value="PKS_ER"/>
    <property type="match status" value="1"/>
</dbReference>
<evidence type="ECO:0000313" key="9">
    <source>
        <dbReference type="Proteomes" id="UP000027586"/>
    </source>
</evidence>
<evidence type="ECO:0000256" key="3">
    <source>
        <dbReference type="ARBA" id="ARBA00022723"/>
    </source>
</evidence>
<comment type="cofactor">
    <cofactor evidence="1 6">
        <name>Zn(2+)</name>
        <dbReference type="ChEBI" id="CHEBI:29105"/>
    </cofactor>
</comment>
<evidence type="ECO:0000256" key="1">
    <source>
        <dbReference type="ARBA" id="ARBA00001947"/>
    </source>
</evidence>
<dbReference type="PANTHER" id="PTHR43161">
    <property type="entry name" value="SORBITOL DEHYDROGENASE"/>
    <property type="match status" value="1"/>
</dbReference>
<dbReference type="InterPro" id="IPR011032">
    <property type="entry name" value="GroES-like_sf"/>
</dbReference>
<gene>
    <name evidence="8" type="ORF">LCOR_01234.1</name>
</gene>
<reference evidence="8" key="1">
    <citation type="submission" date="2013-08" db="EMBL/GenBank/DDBJ databases">
        <title>Gene expansion shapes genome architecture in the human pathogen Lichtheimia corymbifera: an evolutionary genomics analysis in the ancient terrestrial Mucorales (Mucoromycotina).</title>
        <authorList>
            <person name="Schwartze V.U."/>
            <person name="Winter S."/>
            <person name="Shelest E."/>
            <person name="Marcet-Houben M."/>
            <person name="Horn F."/>
            <person name="Wehner S."/>
            <person name="Hoffmann K."/>
            <person name="Riege K."/>
            <person name="Sammeth M."/>
            <person name="Nowrousian M."/>
            <person name="Valiante V."/>
            <person name="Linde J."/>
            <person name="Jacobsen I.D."/>
            <person name="Marz M."/>
            <person name="Brakhage A.A."/>
            <person name="Gabaldon T."/>
            <person name="Bocker S."/>
            <person name="Voigt K."/>
        </authorList>
    </citation>
    <scope>NUCLEOTIDE SEQUENCE [LARGE SCALE GENOMIC DNA]</scope>
    <source>
        <strain evidence="8">FSU 9682</strain>
    </source>
</reference>
<evidence type="ECO:0000256" key="6">
    <source>
        <dbReference type="RuleBase" id="RU361277"/>
    </source>
</evidence>
<dbReference type="GO" id="GO:0003939">
    <property type="term" value="F:L-iditol 2-dehydrogenase (NAD+) activity"/>
    <property type="evidence" value="ECO:0007669"/>
    <property type="project" value="TreeGrafter"/>
</dbReference>
<evidence type="ECO:0000313" key="8">
    <source>
        <dbReference type="EMBL" id="CDH49492.1"/>
    </source>
</evidence>
<evidence type="ECO:0000256" key="5">
    <source>
        <dbReference type="ARBA" id="ARBA00023002"/>
    </source>
</evidence>
<dbReference type="Gene3D" id="3.90.180.10">
    <property type="entry name" value="Medium-chain alcohol dehydrogenases, catalytic domain"/>
    <property type="match status" value="1"/>
</dbReference>
<comment type="similarity">
    <text evidence="2 6">Belongs to the zinc-containing alcohol dehydrogenase family.</text>
</comment>
<evidence type="ECO:0000256" key="2">
    <source>
        <dbReference type="ARBA" id="ARBA00008072"/>
    </source>
</evidence>
<evidence type="ECO:0000256" key="4">
    <source>
        <dbReference type="ARBA" id="ARBA00022833"/>
    </source>
</evidence>
<dbReference type="VEuPathDB" id="FungiDB:LCOR_01234.1"/>
<dbReference type="Pfam" id="PF08240">
    <property type="entry name" value="ADH_N"/>
    <property type="match status" value="1"/>
</dbReference>
<protein>
    <submittedName>
        <fullName evidence="8">-like protein</fullName>
    </submittedName>
</protein>
<dbReference type="PROSITE" id="PS00059">
    <property type="entry name" value="ADH_ZINC"/>
    <property type="match status" value="1"/>
</dbReference>
<dbReference type="Pfam" id="PF00107">
    <property type="entry name" value="ADH_zinc_N"/>
    <property type="match status" value="1"/>
</dbReference>
<proteinExistence type="inferred from homology"/>